<evidence type="ECO:0000313" key="8">
    <source>
        <dbReference type="EMBL" id="KAK0658039.1"/>
    </source>
</evidence>
<sequence>MVSTTHVGPALLLLAAASVVYLRHFHPLANVPGPFLESLTELHRFYYNFVKSGTHSLQLERYREKYGPVIRIAPNEVLLNDPEHYETIYSANTKFYKDPTLYSTTGPDTSIFAMTHNEDHRLYRAVLNPFFSRRSVLGQEYIVQRKTDKLLARLDADSDRGKPTEIGMGFCAISVDVILECSFGAEACWNMLDREDFGVWYNDVIRSSASIMWLLRFASFLRPVMYGMPHWLARLVYPVSAGIMDAAKVITSYVKRVVSDIDAGLVPKRKTIFHTVMDPEVTSSGDFDKSIVTVPHMVDEAVVLIGAGAETVGNAMTVCTWRALLDPEIYKTLRAELVAAFPDPTQPVDFLTLEKLPYLSAVVKESLRLSYGVMHPLPRTVVNMCSFLMHRDPSLFPYSDKFDPQRWLNPDAQLVAGREKCLVPFSKGNRSCIGQPLAMCELYVVLGRRFRKSDDLVLVDVRPEDMLYQDYFGAMHPRGQVRGYARESWAWLEGAERQWEAEWKARPVSSLQVTRSAA</sequence>
<dbReference type="GO" id="GO:0020037">
    <property type="term" value="F:heme binding"/>
    <property type="evidence" value="ECO:0007669"/>
    <property type="project" value="InterPro"/>
</dbReference>
<evidence type="ECO:0000256" key="7">
    <source>
        <dbReference type="SAM" id="SignalP"/>
    </source>
</evidence>
<dbReference type="InterPro" id="IPR036396">
    <property type="entry name" value="Cyt_P450_sf"/>
</dbReference>
<keyword evidence="6" id="KW-0560">Oxidoreductase</keyword>
<dbReference type="PRINTS" id="PR00463">
    <property type="entry name" value="EP450I"/>
</dbReference>
<dbReference type="Proteomes" id="UP001174936">
    <property type="component" value="Unassembled WGS sequence"/>
</dbReference>
<dbReference type="EMBL" id="JAULSV010000001">
    <property type="protein sequence ID" value="KAK0658039.1"/>
    <property type="molecule type" value="Genomic_DNA"/>
</dbReference>
<dbReference type="PANTHER" id="PTHR24305">
    <property type="entry name" value="CYTOCHROME P450"/>
    <property type="match status" value="1"/>
</dbReference>
<dbReference type="InterPro" id="IPR002401">
    <property type="entry name" value="Cyt_P450_E_grp-I"/>
</dbReference>
<evidence type="ECO:0000256" key="4">
    <source>
        <dbReference type="ARBA" id="ARBA00023004"/>
    </source>
</evidence>
<dbReference type="CDD" id="cd11062">
    <property type="entry name" value="CYP58-like"/>
    <property type="match status" value="1"/>
</dbReference>
<feature type="chain" id="PRO_5041304389" evidence="7">
    <location>
        <begin position="23"/>
        <end position="518"/>
    </location>
</feature>
<feature type="binding site" description="axial binding residue" evidence="5">
    <location>
        <position position="432"/>
    </location>
    <ligand>
        <name>heme</name>
        <dbReference type="ChEBI" id="CHEBI:30413"/>
    </ligand>
    <ligandPart>
        <name>Fe</name>
        <dbReference type="ChEBI" id="CHEBI:18248"/>
    </ligandPart>
</feature>
<evidence type="ECO:0000256" key="2">
    <source>
        <dbReference type="ARBA" id="ARBA00022617"/>
    </source>
</evidence>
<proteinExistence type="inferred from homology"/>
<dbReference type="Gene3D" id="1.10.630.10">
    <property type="entry name" value="Cytochrome P450"/>
    <property type="match status" value="1"/>
</dbReference>
<dbReference type="PANTHER" id="PTHR24305:SF152">
    <property type="entry name" value="P450, PUTATIVE (EUROFUNG)-RELATED"/>
    <property type="match status" value="1"/>
</dbReference>
<dbReference type="SUPFAM" id="SSF48264">
    <property type="entry name" value="Cytochrome P450"/>
    <property type="match status" value="1"/>
</dbReference>
<comment type="cofactor">
    <cofactor evidence="1 5">
        <name>heme</name>
        <dbReference type="ChEBI" id="CHEBI:30413"/>
    </cofactor>
</comment>
<evidence type="ECO:0000256" key="5">
    <source>
        <dbReference type="PIRSR" id="PIRSR602401-1"/>
    </source>
</evidence>
<keyword evidence="6" id="KW-0503">Monooxygenase</keyword>
<protein>
    <submittedName>
        <fullName evidence="8">Cytochrome P450</fullName>
    </submittedName>
</protein>
<comment type="caution">
    <text evidence="8">The sequence shown here is derived from an EMBL/GenBank/DDBJ whole genome shotgun (WGS) entry which is preliminary data.</text>
</comment>
<dbReference type="GO" id="GO:0016705">
    <property type="term" value="F:oxidoreductase activity, acting on paired donors, with incorporation or reduction of molecular oxygen"/>
    <property type="evidence" value="ECO:0007669"/>
    <property type="project" value="InterPro"/>
</dbReference>
<dbReference type="GO" id="GO:0004497">
    <property type="term" value="F:monooxygenase activity"/>
    <property type="evidence" value="ECO:0007669"/>
    <property type="project" value="UniProtKB-KW"/>
</dbReference>
<keyword evidence="3 5" id="KW-0479">Metal-binding</keyword>
<dbReference type="PRINTS" id="PR00385">
    <property type="entry name" value="P450"/>
</dbReference>
<keyword evidence="4 5" id="KW-0408">Iron</keyword>
<keyword evidence="7" id="KW-0732">Signal</keyword>
<dbReference type="GO" id="GO:0005506">
    <property type="term" value="F:iron ion binding"/>
    <property type="evidence" value="ECO:0007669"/>
    <property type="project" value="InterPro"/>
</dbReference>
<comment type="similarity">
    <text evidence="6">Belongs to the cytochrome P450 family.</text>
</comment>
<dbReference type="InterPro" id="IPR001128">
    <property type="entry name" value="Cyt_P450"/>
</dbReference>
<dbReference type="Pfam" id="PF00067">
    <property type="entry name" value="p450"/>
    <property type="match status" value="1"/>
</dbReference>
<feature type="signal peptide" evidence="7">
    <location>
        <begin position="1"/>
        <end position="22"/>
    </location>
</feature>
<dbReference type="InterPro" id="IPR017972">
    <property type="entry name" value="Cyt_P450_CS"/>
</dbReference>
<evidence type="ECO:0000256" key="6">
    <source>
        <dbReference type="RuleBase" id="RU000461"/>
    </source>
</evidence>
<evidence type="ECO:0000256" key="3">
    <source>
        <dbReference type="ARBA" id="ARBA00022723"/>
    </source>
</evidence>
<dbReference type="InterPro" id="IPR050121">
    <property type="entry name" value="Cytochrome_P450_monoxygenase"/>
</dbReference>
<name>A0AA40D2N9_9PEZI</name>
<keyword evidence="9" id="KW-1185">Reference proteome</keyword>
<organism evidence="8 9">
    <name type="scientific">Cercophora newfieldiana</name>
    <dbReference type="NCBI Taxonomy" id="92897"/>
    <lineage>
        <taxon>Eukaryota</taxon>
        <taxon>Fungi</taxon>
        <taxon>Dikarya</taxon>
        <taxon>Ascomycota</taxon>
        <taxon>Pezizomycotina</taxon>
        <taxon>Sordariomycetes</taxon>
        <taxon>Sordariomycetidae</taxon>
        <taxon>Sordariales</taxon>
        <taxon>Lasiosphaeriaceae</taxon>
        <taxon>Cercophora</taxon>
    </lineage>
</organism>
<accession>A0AA40D2N9</accession>
<keyword evidence="2 5" id="KW-0349">Heme</keyword>
<gene>
    <name evidence="8" type="ORF">B0T16DRAFT_503037</name>
</gene>
<dbReference type="AlphaFoldDB" id="A0AA40D2N9"/>
<dbReference type="PROSITE" id="PS00086">
    <property type="entry name" value="CYTOCHROME_P450"/>
    <property type="match status" value="1"/>
</dbReference>
<reference evidence="8" key="1">
    <citation type="submission" date="2023-06" db="EMBL/GenBank/DDBJ databases">
        <title>Genome-scale phylogeny and comparative genomics of the fungal order Sordariales.</title>
        <authorList>
            <consortium name="Lawrence Berkeley National Laboratory"/>
            <person name="Hensen N."/>
            <person name="Bonometti L."/>
            <person name="Westerberg I."/>
            <person name="Brannstrom I.O."/>
            <person name="Guillou S."/>
            <person name="Cros-Aarteil S."/>
            <person name="Calhoun S."/>
            <person name="Haridas S."/>
            <person name="Kuo A."/>
            <person name="Mondo S."/>
            <person name="Pangilinan J."/>
            <person name="Riley R."/>
            <person name="Labutti K."/>
            <person name="Andreopoulos B."/>
            <person name="Lipzen A."/>
            <person name="Chen C."/>
            <person name="Yanf M."/>
            <person name="Daum C."/>
            <person name="Ng V."/>
            <person name="Clum A."/>
            <person name="Steindorff A."/>
            <person name="Ohm R."/>
            <person name="Martin F."/>
            <person name="Silar P."/>
            <person name="Natvig D."/>
            <person name="Lalanne C."/>
            <person name="Gautier V."/>
            <person name="Ament-Velasquez S.L."/>
            <person name="Kruys A."/>
            <person name="Hutchinson M.I."/>
            <person name="Powell A.J."/>
            <person name="Barry K."/>
            <person name="Miller A.N."/>
            <person name="Grigoriev I.V."/>
            <person name="Debuchy R."/>
            <person name="Gladieux P."/>
            <person name="Thoren M.H."/>
            <person name="Johannesson H."/>
        </authorList>
    </citation>
    <scope>NUCLEOTIDE SEQUENCE</scope>
    <source>
        <strain evidence="8">SMH2532-1</strain>
    </source>
</reference>
<evidence type="ECO:0000256" key="1">
    <source>
        <dbReference type="ARBA" id="ARBA00001971"/>
    </source>
</evidence>
<evidence type="ECO:0000313" key="9">
    <source>
        <dbReference type="Proteomes" id="UP001174936"/>
    </source>
</evidence>